<dbReference type="EMBL" id="CM003610">
    <property type="protein sequence ID" value="KYP62830.1"/>
    <property type="molecule type" value="Genomic_DNA"/>
</dbReference>
<sequence length="123" mass="13264">MDVSSWLLIEDSADSEGDSGFSSLCPCNIVANIGHNEDDAESCTCDTAGTCGLYEDGEGHEDEMMSGSDCSSSTMWISDATLAIECSSPLVDEDEGKTRIVKVDVNDVEDKIFWEICMEVGYP</sequence>
<dbReference type="Proteomes" id="UP000075243">
    <property type="component" value="Chromosome 8"/>
</dbReference>
<dbReference type="AlphaFoldDB" id="A0A151T703"/>
<evidence type="ECO:0000313" key="2">
    <source>
        <dbReference type="Proteomes" id="UP000075243"/>
    </source>
</evidence>
<protein>
    <submittedName>
        <fullName evidence="1">Uncharacterized protein</fullName>
    </submittedName>
</protein>
<evidence type="ECO:0000313" key="1">
    <source>
        <dbReference type="EMBL" id="KYP62830.1"/>
    </source>
</evidence>
<organism evidence="1 2">
    <name type="scientific">Cajanus cajan</name>
    <name type="common">Pigeon pea</name>
    <name type="synonym">Cajanus indicus</name>
    <dbReference type="NCBI Taxonomy" id="3821"/>
    <lineage>
        <taxon>Eukaryota</taxon>
        <taxon>Viridiplantae</taxon>
        <taxon>Streptophyta</taxon>
        <taxon>Embryophyta</taxon>
        <taxon>Tracheophyta</taxon>
        <taxon>Spermatophyta</taxon>
        <taxon>Magnoliopsida</taxon>
        <taxon>eudicotyledons</taxon>
        <taxon>Gunneridae</taxon>
        <taxon>Pentapetalae</taxon>
        <taxon>rosids</taxon>
        <taxon>fabids</taxon>
        <taxon>Fabales</taxon>
        <taxon>Fabaceae</taxon>
        <taxon>Papilionoideae</taxon>
        <taxon>50 kb inversion clade</taxon>
        <taxon>NPAAA clade</taxon>
        <taxon>indigoferoid/millettioid clade</taxon>
        <taxon>Phaseoleae</taxon>
        <taxon>Cajanus</taxon>
    </lineage>
</organism>
<name>A0A151T703_CAJCA</name>
<proteinExistence type="predicted"/>
<dbReference type="PANTHER" id="PTHR35726">
    <property type="entry name" value="GLUTAMIC ACID-RICH PROTEIN-LIKE"/>
    <property type="match status" value="1"/>
</dbReference>
<dbReference type="PANTHER" id="PTHR35726:SF5">
    <property type="match status" value="1"/>
</dbReference>
<dbReference type="OMA" id="HAFGACE"/>
<dbReference type="Gramene" id="C.cajan_16884.t">
    <property type="protein sequence ID" value="C.cajan_16884.t.cds1"/>
    <property type="gene ID" value="C.cajan_16884"/>
</dbReference>
<gene>
    <name evidence="1" type="ORF">KK1_017385</name>
</gene>
<keyword evidence="2" id="KW-1185">Reference proteome</keyword>
<accession>A0A151T703</accession>
<reference evidence="1 2" key="1">
    <citation type="journal article" date="2012" name="Nat. Biotechnol.">
        <title>Draft genome sequence of pigeonpea (Cajanus cajan), an orphan legume crop of resource-poor farmers.</title>
        <authorList>
            <person name="Varshney R.K."/>
            <person name="Chen W."/>
            <person name="Li Y."/>
            <person name="Bharti A.K."/>
            <person name="Saxena R.K."/>
            <person name="Schlueter J.A."/>
            <person name="Donoghue M.T."/>
            <person name="Azam S."/>
            <person name="Fan G."/>
            <person name="Whaley A.M."/>
            <person name="Farmer A.D."/>
            <person name="Sheridan J."/>
            <person name="Iwata A."/>
            <person name="Tuteja R."/>
            <person name="Penmetsa R.V."/>
            <person name="Wu W."/>
            <person name="Upadhyaya H.D."/>
            <person name="Yang S.P."/>
            <person name="Shah T."/>
            <person name="Saxena K.B."/>
            <person name="Michael T."/>
            <person name="McCombie W.R."/>
            <person name="Yang B."/>
            <person name="Zhang G."/>
            <person name="Yang H."/>
            <person name="Wang J."/>
            <person name="Spillane C."/>
            <person name="Cook D.R."/>
            <person name="May G.D."/>
            <person name="Xu X."/>
            <person name="Jackson S.A."/>
        </authorList>
    </citation>
    <scope>NUCLEOTIDE SEQUENCE [LARGE SCALE GENOMIC DNA]</scope>
    <source>
        <strain evidence="2">cv. Asha</strain>
    </source>
</reference>